<dbReference type="Gene3D" id="3.30.420.10">
    <property type="entry name" value="Ribonuclease H-like superfamily/Ribonuclease H"/>
    <property type="match status" value="1"/>
</dbReference>
<organism evidence="3 4">
    <name type="scientific">Austropuccinia psidii MF-1</name>
    <dbReference type="NCBI Taxonomy" id="1389203"/>
    <lineage>
        <taxon>Eukaryota</taxon>
        <taxon>Fungi</taxon>
        <taxon>Dikarya</taxon>
        <taxon>Basidiomycota</taxon>
        <taxon>Pucciniomycotina</taxon>
        <taxon>Pucciniomycetes</taxon>
        <taxon>Pucciniales</taxon>
        <taxon>Sphaerophragmiaceae</taxon>
        <taxon>Austropuccinia</taxon>
    </lineage>
</organism>
<dbReference type="EMBL" id="AVOT02000134">
    <property type="protein sequence ID" value="MBW0461271.1"/>
    <property type="molecule type" value="Genomic_DNA"/>
</dbReference>
<evidence type="ECO:0000313" key="3">
    <source>
        <dbReference type="EMBL" id="MBW0461271.1"/>
    </source>
</evidence>
<dbReference type="PROSITE" id="PS50994">
    <property type="entry name" value="INTEGRASE"/>
    <property type="match status" value="1"/>
</dbReference>
<gene>
    <name evidence="3" type="ORF">O181_000986</name>
</gene>
<dbReference type="InterPro" id="IPR036397">
    <property type="entry name" value="RNaseH_sf"/>
</dbReference>
<keyword evidence="1" id="KW-0694">RNA-binding</keyword>
<dbReference type="GO" id="GO:0015074">
    <property type="term" value="P:DNA integration"/>
    <property type="evidence" value="ECO:0007669"/>
    <property type="project" value="InterPro"/>
</dbReference>
<dbReference type="GO" id="GO:0003723">
    <property type="term" value="F:RNA binding"/>
    <property type="evidence" value="ECO:0007669"/>
    <property type="project" value="UniProtKB-KW"/>
</dbReference>
<feature type="domain" description="Integrase catalytic" evidence="2">
    <location>
        <begin position="7"/>
        <end position="85"/>
    </location>
</feature>
<keyword evidence="4" id="KW-1185">Reference proteome</keyword>
<evidence type="ECO:0000313" key="4">
    <source>
        <dbReference type="Proteomes" id="UP000765509"/>
    </source>
</evidence>
<sequence length="85" mass="9781">MSPSRRHVNEPGDMIAVDLIGPLPISIDEKKYALVIQDLYSRLMAIIALTDKFEAKSQLQLWIIKFENMTKFNIRAIRMDNGAEF</sequence>
<dbReference type="SUPFAM" id="SSF53098">
    <property type="entry name" value="Ribonuclease H-like"/>
    <property type="match status" value="1"/>
</dbReference>
<protein>
    <recommendedName>
        <fullName evidence="2">Integrase catalytic domain-containing protein</fullName>
    </recommendedName>
</protein>
<dbReference type="InterPro" id="IPR012337">
    <property type="entry name" value="RNaseH-like_sf"/>
</dbReference>
<accession>A0A9Q3BA42</accession>
<comment type="caution">
    <text evidence="3">The sequence shown here is derived from an EMBL/GenBank/DDBJ whole genome shotgun (WGS) entry which is preliminary data.</text>
</comment>
<reference evidence="3" key="1">
    <citation type="submission" date="2021-03" db="EMBL/GenBank/DDBJ databases">
        <title>Draft genome sequence of rust myrtle Austropuccinia psidii MF-1, a brazilian biotype.</title>
        <authorList>
            <person name="Quecine M.C."/>
            <person name="Pachon D.M.R."/>
            <person name="Bonatelli M.L."/>
            <person name="Correr F.H."/>
            <person name="Franceschini L.M."/>
            <person name="Leite T.F."/>
            <person name="Margarido G.R.A."/>
            <person name="Almeida C.A."/>
            <person name="Ferrarezi J.A."/>
            <person name="Labate C.A."/>
        </authorList>
    </citation>
    <scope>NUCLEOTIDE SEQUENCE</scope>
    <source>
        <strain evidence="3">MF-1</strain>
    </source>
</reference>
<evidence type="ECO:0000259" key="2">
    <source>
        <dbReference type="PROSITE" id="PS50994"/>
    </source>
</evidence>
<proteinExistence type="predicted"/>
<name>A0A9Q3BA42_9BASI</name>
<dbReference type="InterPro" id="IPR001584">
    <property type="entry name" value="Integrase_cat-core"/>
</dbReference>
<dbReference type="AlphaFoldDB" id="A0A9Q3BA42"/>
<dbReference type="Proteomes" id="UP000765509">
    <property type="component" value="Unassembled WGS sequence"/>
</dbReference>
<dbReference type="GO" id="GO:0005634">
    <property type="term" value="C:nucleus"/>
    <property type="evidence" value="ECO:0007669"/>
    <property type="project" value="UniProtKB-ARBA"/>
</dbReference>
<evidence type="ECO:0000256" key="1">
    <source>
        <dbReference type="ARBA" id="ARBA00022884"/>
    </source>
</evidence>
<dbReference type="OrthoDB" id="3243429at2759"/>